<dbReference type="EMBL" id="QFLI01000001">
    <property type="protein sequence ID" value="PXY03243.1"/>
    <property type="molecule type" value="Genomic_DNA"/>
</dbReference>
<sequence>MTQVKLSNDYIAKPEDEFNAQGENIVAKLLVYQAILGLSDEEVAEFTAIIQKDKALSEKKNIIQAQSRATTKEYDTNHPLCVKAFRNFRKALENNPNCTPAILEDFGLSSTHRVIDTDTQRPEIHVELVSGAPRIKYTKSIFDGIRLFCRISYGEQEMEYEETITRPFWKDTKARMDPLKPETRTYYAYFLYKGQIVGQKSNVDSITLEALR</sequence>
<proteinExistence type="predicted"/>
<dbReference type="OrthoDB" id="1116786at2"/>
<evidence type="ECO:0000313" key="1">
    <source>
        <dbReference type="EMBL" id="PXY03243.1"/>
    </source>
</evidence>
<dbReference type="AlphaFoldDB" id="A0A2V4A4Q5"/>
<protein>
    <submittedName>
        <fullName evidence="1">Uncharacterized protein</fullName>
    </submittedName>
</protein>
<keyword evidence="2" id="KW-1185">Reference proteome</keyword>
<dbReference type="Proteomes" id="UP000248079">
    <property type="component" value="Unassembled WGS sequence"/>
</dbReference>
<dbReference type="RefSeq" id="WP_110359399.1">
    <property type="nucleotide sequence ID" value="NZ_QFLI01000001.1"/>
</dbReference>
<accession>A0A2V4A4Q5</accession>
<organism evidence="1 2">
    <name type="scientific">Marinifilum breve</name>
    <dbReference type="NCBI Taxonomy" id="2184082"/>
    <lineage>
        <taxon>Bacteria</taxon>
        <taxon>Pseudomonadati</taxon>
        <taxon>Bacteroidota</taxon>
        <taxon>Bacteroidia</taxon>
        <taxon>Marinilabiliales</taxon>
        <taxon>Marinifilaceae</taxon>
    </lineage>
</organism>
<comment type="caution">
    <text evidence="1">The sequence shown here is derived from an EMBL/GenBank/DDBJ whole genome shotgun (WGS) entry which is preliminary data.</text>
</comment>
<name>A0A2V4A4Q5_9BACT</name>
<gene>
    <name evidence="1" type="ORF">DF185_03935</name>
</gene>
<reference evidence="1 2" key="1">
    <citation type="submission" date="2018-05" db="EMBL/GenBank/DDBJ databases">
        <title>Marinifilum breve JC075T sp. nov., a marine bacterium isolated from Yongle Blue Hole in the South China Sea.</title>
        <authorList>
            <person name="Fu T."/>
        </authorList>
    </citation>
    <scope>NUCLEOTIDE SEQUENCE [LARGE SCALE GENOMIC DNA]</scope>
    <source>
        <strain evidence="1 2">JC075</strain>
    </source>
</reference>
<evidence type="ECO:0000313" key="2">
    <source>
        <dbReference type="Proteomes" id="UP000248079"/>
    </source>
</evidence>